<keyword evidence="2" id="KW-1185">Reference proteome</keyword>
<gene>
    <name evidence="1" type="ORF">CRG98_001746</name>
</gene>
<dbReference type="EMBL" id="PGOL01000070">
    <property type="protein sequence ID" value="PKI77859.1"/>
    <property type="molecule type" value="Genomic_DNA"/>
</dbReference>
<comment type="caution">
    <text evidence="1">The sequence shown here is derived from an EMBL/GenBank/DDBJ whole genome shotgun (WGS) entry which is preliminary data.</text>
</comment>
<dbReference type="AlphaFoldDB" id="A0A2I0LAZ5"/>
<reference evidence="1 2" key="1">
    <citation type="submission" date="2017-11" db="EMBL/GenBank/DDBJ databases">
        <title>De-novo sequencing of pomegranate (Punica granatum L.) genome.</title>
        <authorList>
            <person name="Akparov Z."/>
            <person name="Amiraslanov A."/>
            <person name="Hajiyeva S."/>
            <person name="Abbasov M."/>
            <person name="Kaur K."/>
            <person name="Hamwieh A."/>
            <person name="Solovyev V."/>
            <person name="Salamov A."/>
            <person name="Braich B."/>
            <person name="Kosarev P."/>
            <person name="Mahmoud A."/>
            <person name="Hajiyev E."/>
            <person name="Babayeva S."/>
            <person name="Izzatullayeva V."/>
            <person name="Mammadov A."/>
            <person name="Mammadov A."/>
            <person name="Sharifova S."/>
            <person name="Ojaghi J."/>
            <person name="Eynullazada K."/>
            <person name="Bayramov B."/>
            <person name="Abdulazimova A."/>
            <person name="Shahmuradov I."/>
        </authorList>
    </citation>
    <scope>NUCLEOTIDE SEQUENCE [LARGE SCALE GENOMIC DNA]</scope>
    <source>
        <strain evidence="2">cv. AG2017</strain>
        <tissue evidence="1">Leaf</tissue>
    </source>
</reference>
<accession>A0A2I0LAZ5</accession>
<organism evidence="1 2">
    <name type="scientific">Punica granatum</name>
    <name type="common">Pomegranate</name>
    <dbReference type="NCBI Taxonomy" id="22663"/>
    <lineage>
        <taxon>Eukaryota</taxon>
        <taxon>Viridiplantae</taxon>
        <taxon>Streptophyta</taxon>
        <taxon>Embryophyta</taxon>
        <taxon>Tracheophyta</taxon>
        <taxon>Spermatophyta</taxon>
        <taxon>Magnoliopsida</taxon>
        <taxon>eudicotyledons</taxon>
        <taxon>Gunneridae</taxon>
        <taxon>Pentapetalae</taxon>
        <taxon>rosids</taxon>
        <taxon>malvids</taxon>
        <taxon>Myrtales</taxon>
        <taxon>Lythraceae</taxon>
        <taxon>Punica</taxon>
    </lineage>
</organism>
<evidence type="ECO:0000313" key="1">
    <source>
        <dbReference type="EMBL" id="PKI77859.1"/>
    </source>
</evidence>
<protein>
    <submittedName>
        <fullName evidence="1">Uncharacterized protein</fullName>
    </submittedName>
</protein>
<name>A0A2I0LAZ5_PUNGR</name>
<dbReference type="Proteomes" id="UP000233551">
    <property type="component" value="Unassembled WGS sequence"/>
</dbReference>
<evidence type="ECO:0000313" key="2">
    <source>
        <dbReference type="Proteomes" id="UP000233551"/>
    </source>
</evidence>
<proteinExistence type="predicted"/>
<sequence length="63" mass="6736">MAELSQIATLALGSIASHQPGSTLTPQLHGMESRLYLCPPNEFVADDLRKISIAKIDAEASRA</sequence>